<proteinExistence type="predicted"/>
<accession>A0A6J4VBX6</accession>
<gene>
    <name evidence="2" type="ORF">AVDCRST_MAG87-2752</name>
</gene>
<sequence>WSPRRTSPRKAITKKRIRNHPRSCCGPIASQR</sequence>
<feature type="non-terminal residue" evidence="2">
    <location>
        <position position="1"/>
    </location>
</feature>
<organism evidence="2">
    <name type="scientific">uncultured Thermomicrobiales bacterium</name>
    <dbReference type="NCBI Taxonomy" id="1645740"/>
    <lineage>
        <taxon>Bacteria</taxon>
        <taxon>Pseudomonadati</taxon>
        <taxon>Thermomicrobiota</taxon>
        <taxon>Thermomicrobia</taxon>
        <taxon>Thermomicrobiales</taxon>
        <taxon>environmental samples</taxon>
    </lineage>
</organism>
<feature type="region of interest" description="Disordered" evidence="1">
    <location>
        <begin position="1"/>
        <end position="32"/>
    </location>
</feature>
<evidence type="ECO:0000313" key="2">
    <source>
        <dbReference type="EMBL" id="CAA9574548.1"/>
    </source>
</evidence>
<dbReference type="AlphaFoldDB" id="A0A6J4VBX6"/>
<protein>
    <submittedName>
        <fullName evidence="2">Uncharacterized protein</fullName>
    </submittedName>
</protein>
<name>A0A6J4VBX6_9BACT</name>
<feature type="non-terminal residue" evidence="2">
    <location>
        <position position="32"/>
    </location>
</feature>
<reference evidence="2" key="1">
    <citation type="submission" date="2020-02" db="EMBL/GenBank/DDBJ databases">
        <authorList>
            <person name="Meier V. D."/>
        </authorList>
    </citation>
    <scope>NUCLEOTIDE SEQUENCE</scope>
    <source>
        <strain evidence="2">AVDCRST_MAG87</strain>
    </source>
</reference>
<evidence type="ECO:0000256" key="1">
    <source>
        <dbReference type="SAM" id="MobiDB-lite"/>
    </source>
</evidence>
<dbReference type="EMBL" id="CADCWJ010000601">
    <property type="protein sequence ID" value="CAA9574548.1"/>
    <property type="molecule type" value="Genomic_DNA"/>
</dbReference>
<feature type="compositionally biased region" description="Basic residues" evidence="1">
    <location>
        <begin position="1"/>
        <end position="21"/>
    </location>
</feature>